<comment type="caution">
    <text evidence="1">The sequence shown here is derived from an EMBL/GenBank/DDBJ whole genome shotgun (WGS) entry which is preliminary data.</text>
</comment>
<gene>
    <name evidence="1" type="ORF">CLV84_1750</name>
</gene>
<dbReference type="RefSeq" id="WP_104419312.1">
    <property type="nucleotide sequence ID" value="NZ_PTJC01000005.1"/>
</dbReference>
<protein>
    <submittedName>
        <fullName evidence="1">Uncharacterized protein</fullName>
    </submittedName>
</protein>
<dbReference type="AlphaFoldDB" id="A0A2S6IBA8"/>
<evidence type="ECO:0000313" key="1">
    <source>
        <dbReference type="EMBL" id="PPK88778.1"/>
    </source>
</evidence>
<dbReference type="Proteomes" id="UP000237662">
    <property type="component" value="Unassembled WGS sequence"/>
</dbReference>
<organism evidence="1 2">
    <name type="scientific">Neolewinella xylanilytica</name>
    <dbReference type="NCBI Taxonomy" id="1514080"/>
    <lineage>
        <taxon>Bacteria</taxon>
        <taxon>Pseudomonadati</taxon>
        <taxon>Bacteroidota</taxon>
        <taxon>Saprospiria</taxon>
        <taxon>Saprospirales</taxon>
        <taxon>Lewinellaceae</taxon>
        <taxon>Neolewinella</taxon>
    </lineage>
</organism>
<dbReference type="Pfam" id="PF05947">
    <property type="entry name" value="T6SS_TssF"/>
    <property type="match status" value="1"/>
</dbReference>
<dbReference type="InterPro" id="IPR010272">
    <property type="entry name" value="T6SS_TssF"/>
</dbReference>
<proteinExistence type="predicted"/>
<sequence>MDGQEQIRNRILRAAARHWGYQESDMDLQAFDPLVRLLVEACSGEVARLERMLAESETRIMERMLEQLAPEVSTGPRPAHAIAFVRALKGTETVTPDLQLYTSIDRKGQKEEVYFRPLGPTPVVNGRIACLEAGGSTLWAISEKQGREKIAAGKGGLAERGSTLYIGLDLDRSVSTLSNLRFYFNWMNALHLDENLEWLRQAEWSCGGHPLRVAGESDLQRSRNGAATADRFLESEYRRYPREVAEISSFYADHLVTVEGFAAPRAELELSSLTAFYPPEFETHYAPEKLVVLDRKLVWIRVVFPTQMSSRELQATTCVVNPVTVANLRPHEVAGRLRDQVNIIPLDTDHYYFDILAVRSRRGLAYDEVPLTNIRRYQAGQYSVRQRDLGKFEHRDAGRMLYQLLDLLREESAAFSAYGKDALQSKITALNQHLKDLEQQLQLEPEGVGSRAFVIVSPLSEDRFVDVVYLSTRAEAANDILAGESLELVRFAGIDRKSLHLVTTTAGGRAPLSYQERKYAYKKAIVSRGRIVTREDIRAFCEADLGRLLTGGVRIRKAYARGDGGQHGVERILEVSVDVAGKESGEIAARLSALERQLNRNSAGVLPIRVIAAEKLAV</sequence>
<evidence type="ECO:0000313" key="2">
    <source>
        <dbReference type="Proteomes" id="UP000237662"/>
    </source>
</evidence>
<dbReference type="EMBL" id="PTJC01000005">
    <property type="protein sequence ID" value="PPK88778.1"/>
    <property type="molecule type" value="Genomic_DNA"/>
</dbReference>
<reference evidence="1 2" key="1">
    <citation type="submission" date="2018-02" db="EMBL/GenBank/DDBJ databases">
        <title>Genomic Encyclopedia of Archaeal and Bacterial Type Strains, Phase II (KMG-II): from individual species to whole genera.</title>
        <authorList>
            <person name="Goeker M."/>
        </authorList>
    </citation>
    <scope>NUCLEOTIDE SEQUENCE [LARGE SCALE GENOMIC DNA]</scope>
    <source>
        <strain evidence="1 2">DSM 29526</strain>
    </source>
</reference>
<dbReference type="OrthoDB" id="1090083at2"/>
<name>A0A2S6IBA8_9BACT</name>
<accession>A0A2S6IBA8</accession>
<keyword evidence="2" id="KW-1185">Reference proteome</keyword>